<dbReference type="GO" id="GO:0006446">
    <property type="term" value="P:regulation of translational initiation"/>
    <property type="evidence" value="ECO:0007669"/>
    <property type="project" value="TreeGrafter"/>
</dbReference>
<evidence type="ECO:0000259" key="2">
    <source>
        <dbReference type="Pfam" id="PF01205"/>
    </source>
</evidence>
<evidence type="ECO:0000256" key="1">
    <source>
        <dbReference type="ARBA" id="ARBA00007665"/>
    </source>
</evidence>
<dbReference type="PANTHER" id="PTHR16301:SF20">
    <property type="entry name" value="IMPACT FAMILY MEMBER YIGZ"/>
    <property type="match status" value="1"/>
</dbReference>
<dbReference type="AlphaFoldDB" id="A0A1M6K550"/>
<dbReference type="Pfam" id="PF01205">
    <property type="entry name" value="Impact_N"/>
    <property type="match status" value="1"/>
</dbReference>
<dbReference type="STRING" id="1168035.SAMN05444280_12237"/>
<dbReference type="PROSITE" id="PS00910">
    <property type="entry name" value="UPF0029"/>
    <property type="match status" value="1"/>
</dbReference>
<dbReference type="OrthoDB" id="9813771at2"/>
<evidence type="ECO:0000313" key="3">
    <source>
        <dbReference type="EMBL" id="SHJ53990.1"/>
    </source>
</evidence>
<dbReference type="Proteomes" id="UP000184050">
    <property type="component" value="Unassembled WGS sequence"/>
</dbReference>
<gene>
    <name evidence="3" type="ORF">SAMN05444280_12237</name>
</gene>
<comment type="similarity">
    <text evidence="1">Belongs to the IMPACT family.</text>
</comment>
<dbReference type="InterPro" id="IPR036956">
    <property type="entry name" value="Impact_N_sf"/>
</dbReference>
<dbReference type="InterPro" id="IPR023582">
    <property type="entry name" value="Impact"/>
</dbReference>
<sequence length="200" mass="22729">MEDTYKTIAAKSEGYFKDKGSKFIAYACPVSNEDEIKEILTEIKKEHHNARHHCYAWRLGTEEITWRANDDGEPSSTAGRPILGQLQSFDVTNVFIVVVRYFGGTLLGTSGLINAYKTAAADALSSARIVTKTIKVKFKLHFTYPHMNDVMQIIKQENLNIVDTQFEIECDLFFTVRKSEAGRIEKKFQNYYGAEIEQIG</sequence>
<dbReference type="RefSeq" id="WP_073170584.1">
    <property type="nucleotide sequence ID" value="NZ_FQZE01000022.1"/>
</dbReference>
<accession>A0A1M6K550</accession>
<dbReference type="InterPro" id="IPR001498">
    <property type="entry name" value="Impact_N"/>
</dbReference>
<protein>
    <submittedName>
        <fullName evidence="3">Uncharacterized protein, YigZ family</fullName>
    </submittedName>
</protein>
<dbReference type="InterPro" id="IPR020568">
    <property type="entry name" value="Ribosomal_Su5_D2-typ_SF"/>
</dbReference>
<dbReference type="EMBL" id="FQZE01000022">
    <property type="protein sequence ID" value="SHJ53990.1"/>
    <property type="molecule type" value="Genomic_DNA"/>
</dbReference>
<organism evidence="3 4">
    <name type="scientific">Tangfeifania diversioriginum</name>
    <dbReference type="NCBI Taxonomy" id="1168035"/>
    <lineage>
        <taxon>Bacteria</taxon>
        <taxon>Pseudomonadati</taxon>
        <taxon>Bacteroidota</taxon>
        <taxon>Bacteroidia</taxon>
        <taxon>Marinilabiliales</taxon>
        <taxon>Prolixibacteraceae</taxon>
        <taxon>Tangfeifania</taxon>
    </lineage>
</organism>
<proteinExistence type="inferred from homology"/>
<feature type="domain" description="Impact N-terminal" evidence="2">
    <location>
        <begin position="19"/>
        <end position="124"/>
    </location>
</feature>
<dbReference type="Gene3D" id="3.30.230.30">
    <property type="entry name" value="Impact, N-terminal domain"/>
    <property type="match status" value="1"/>
</dbReference>
<dbReference type="InterPro" id="IPR020569">
    <property type="entry name" value="UPF0029_Impact_CS"/>
</dbReference>
<dbReference type="SUPFAM" id="SSF54211">
    <property type="entry name" value="Ribosomal protein S5 domain 2-like"/>
    <property type="match status" value="1"/>
</dbReference>
<reference evidence="3 4" key="1">
    <citation type="submission" date="2016-11" db="EMBL/GenBank/DDBJ databases">
        <authorList>
            <person name="Jaros S."/>
            <person name="Januszkiewicz K."/>
            <person name="Wedrychowicz H."/>
        </authorList>
    </citation>
    <scope>NUCLEOTIDE SEQUENCE [LARGE SCALE GENOMIC DNA]</scope>
    <source>
        <strain evidence="3 4">DSM 27063</strain>
    </source>
</reference>
<name>A0A1M6K550_9BACT</name>
<evidence type="ECO:0000313" key="4">
    <source>
        <dbReference type="Proteomes" id="UP000184050"/>
    </source>
</evidence>
<dbReference type="PANTHER" id="PTHR16301">
    <property type="entry name" value="IMPACT-RELATED"/>
    <property type="match status" value="1"/>
</dbReference>
<dbReference type="GO" id="GO:0005737">
    <property type="term" value="C:cytoplasm"/>
    <property type="evidence" value="ECO:0007669"/>
    <property type="project" value="TreeGrafter"/>
</dbReference>
<keyword evidence="4" id="KW-1185">Reference proteome</keyword>